<protein>
    <submittedName>
        <fullName evidence="4">Citrate lyase beta subunit</fullName>
    </submittedName>
</protein>
<accession>A0A285VZD3</accession>
<gene>
    <name evidence="4" type="ORF">SAMN05421879_1217</name>
</gene>
<evidence type="ECO:0000313" key="5">
    <source>
        <dbReference type="Proteomes" id="UP000219688"/>
    </source>
</evidence>
<dbReference type="PANTHER" id="PTHR32308:SF10">
    <property type="entry name" value="CITRATE LYASE SUBUNIT BETA"/>
    <property type="match status" value="1"/>
</dbReference>
<proteinExistence type="predicted"/>
<dbReference type="GO" id="GO:0016829">
    <property type="term" value="F:lyase activity"/>
    <property type="evidence" value="ECO:0007669"/>
    <property type="project" value="UniProtKB-KW"/>
</dbReference>
<dbReference type="SUPFAM" id="SSF51621">
    <property type="entry name" value="Phosphoenolpyruvate/pyruvate domain"/>
    <property type="match status" value="1"/>
</dbReference>
<comment type="cofactor">
    <cofactor evidence="1">
        <name>Mg(2+)</name>
        <dbReference type="ChEBI" id="CHEBI:18420"/>
    </cofactor>
</comment>
<keyword evidence="3" id="KW-0460">Magnesium</keyword>
<dbReference type="STRING" id="1122622.GCA_000421185_01625"/>
<dbReference type="Proteomes" id="UP000219688">
    <property type="component" value="Unassembled WGS sequence"/>
</dbReference>
<keyword evidence="2" id="KW-0479">Metal-binding</keyword>
<evidence type="ECO:0000256" key="3">
    <source>
        <dbReference type="ARBA" id="ARBA00022842"/>
    </source>
</evidence>
<evidence type="ECO:0000313" key="4">
    <source>
        <dbReference type="EMBL" id="SOC58041.1"/>
    </source>
</evidence>
<dbReference type="EMBL" id="OBQK01000021">
    <property type="protein sequence ID" value="SOC58041.1"/>
    <property type="molecule type" value="Genomic_DNA"/>
</dbReference>
<keyword evidence="5" id="KW-1185">Reference proteome</keyword>
<dbReference type="PANTHER" id="PTHR32308">
    <property type="entry name" value="LYASE BETA SUBUNIT, PUTATIVE (AFU_ORTHOLOGUE AFUA_4G13030)-RELATED"/>
    <property type="match status" value="1"/>
</dbReference>
<dbReference type="InterPro" id="IPR054255">
    <property type="entry name" value="DUF6986"/>
</dbReference>
<sequence>MTAHHQPDRQDHPDARADLSDVLAAELDDLLRADDAALVARFPGDTAARQPVHTVYVPADRYGTDLVARWGEQAERALDEHGGLLAKLVGDRAEEVLPLVRAKLGREPVEDLRIDLEDGYGRRPDAEEDADVDAAAAVLAATRQDGTAPPFAGIRVRSFEGPTRARGVRTLTRFVQGLVAAGGSLDGVVVTLPKVTSVAQVEAMVLACDRLEAALGLPHRALRFEIQVETPQSVLGPDGTAPVARMIHAGAGRVSGLHYGTYDYSAFCGIPASSQSLDHPVADHAKLVMQAAAAGTGVRLSDGSTNVLPVGTPEQVRDGWALHLRLVRRALERGYYQGWDLHPAQLPSRFAATYAFYREHLPAAARRLRDYLDTASAPGTVLDEPATARTLADLLVRGLDCGALLPAEVEAAAGITAADLQALARPRRGP</sequence>
<organism evidence="4 5">
    <name type="scientific">Ornithinimicrobium cerasi</name>
    <dbReference type="NCBI Taxonomy" id="2248773"/>
    <lineage>
        <taxon>Bacteria</taxon>
        <taxon>Bacillati</taxon>
        <taxon>Actinomycetota</taxon>
        <taxon>Actinomycetes</taxon>
        <taxon>Micrococcales</taxon>
        <taxon>Ornithinimicrobiaceae</taxon>
        <taxon>Ornithinimicrobium</taxon>
    </lineage>
</organism>
<evidence type="ECO:0000256" key="2">
    <source>
        <dbReference type="ARBA" id="ARBA00022723"/>
    </source>
</evidence>
<dbReference type="Gene3D" id="3.20.20.60">
    <property type="entry name" value="Phosphoenolpyruvate-binding domains"/>
    <property type="match status" value="1"/>
</dbReference>
<dbReference type="InterPro" id="IPR040442">
    <property type="entry name" value="Pyrv_kinase-like_dom_sf"/>
</dbReference>
<dbReference type="RefSeq" id="WP_097189290.1">
    <property type="nucleotide sequence ID" value="NZ_OBQK01000021.1"/>
</dbReference>
<reference evidence="5" key="1">
    <citation type="submission" date="2017-08" db="EMBL/GenBank/DDBJ databases">
        <authorList>
            <person name="Varghese N."/>
            <person name="Submissions S."/>
        </authorList>
    </citation>
    <scope>NUCLEOTIDE SEQUENCE [LARGE SCALE GENOMIC DNA]</scope>
    <source>
        <strain evidence="5">USBA17B2</strain>
    </source>
</reference>
<dbReference type="AlphaFoldDB" id="A0A285VZD3"/>
<keyword evidence="4" id="KW-0456">Lyase</keyword>
<dbReference type="InterPro" id="IPR015813">
    <property type="entry name" value="Pyrv/PenolPyrv_kinase-like_dom"/>
</dbReference>
<dbReference type="GO" id="GO:0006107">
    <property type="term" value="P:oxaloacetate metabolic process"/>
    <property type="evidence" value="ECO:0007669"/>
    <property type="project" value="TreeGrafter"/>
</dbReference>
<evidence type="ECO:0000256" key="1">
    <source>
        <dbReference type="ARBA" id="ARBA00001946"/>
    </source>
</evidence>
<dbReference type="Pfam" id="PF22484">
    <property type="entry name" value="DUF6986"/>
    <property type="match status" value="1"/>
</dbReference>
<name>A0A285VZD3_9MICO</name>
<dbReference type="GO" id="GO:0000287">
    <property type="term" value="F:magnesium ion binding"/>
    <property type="evidence" value="ECO:0007669"/>
    <property type="project" value="TreeGrafter"/>
</dbReference>